<dbReference type="Proteomes" id="UP000800038">
    <property type="component" value="Unassembled WGS sequence"/>
</dbReference>
<protein>
    <submittedName>
        <fullName evidence="1">Uncharacterized protein</fullName>
    </submittedName>
</protein>
<name>A0A6A5SG16_9PLEO</name>
<sequence length="97" mass="10292">TCAVLAVFARDSSVVLGCTRVKRNQRGWACIDCVSERSDTAVTVGLRQGKTPDIANSVLSTDNSATDVDIQGTRGVRGSVSSDLTVCDCHAITDQCW</sequence>
<evidence type="ECO:0000313" key="2">
    <source>
        <dbReference type="Proteomes" id="UP000800038"/>
    </source>
</evidence>
<organism evidence="1 2">
    <name type="scientific">Clathrospora elynae</name>
    <dbReference type="NCBI Taxonomy" id="706981"/>
    <lineage>
        <taxon>Eukaryota</taxon>
        <taxon>Fungi</taxon>
        <taxon>Dikarya</taxon>
        <taxon>Ascomycota</taxon>
        <taxon>Pezizomycotina</taxon>
        <taxon>Dothideomycetes</taxon>
        <taxon>Pleosporomycetidae</taxon>
        <taxon>Pleosporales</taxon>
        <taxon>Diademaceae</taxon>
        <taxon>Clathrospora</taxon>
    </lineage>
</organism>
<gene>
    <name evidence="1" type="ORF">EJ02DRAFT_473390</name>
</gene>
<accession>A0A6A5SG16</accession>
<evidence type="ECO:0000313" key="1">
    <source>
        <dbReference type="EMBL" id="KAF1938528.1"/>
    </source>
</evidence>
<dbReference type="EMBL" id="ML976102">
    <property type="protein sequence ID" value="KAF1938528.1"/>
    <property type="molecule type" value="Genomic_DNA"/>
</dbReference>
<proteinExistence type="predicted"/>
<dbReference type="AlphaFoldDB" id="A0A6A5SG16"/>
<reference evidence="1" key="1">
    <citation type="journal article" date="2020" name="Stud. Mycol.">
        <title>101 Dothideomycetes genomes: a test case for predicting lifestyles and emergence of pathogens.</title>
        <authorList>
            <person name="Haridas S."/>
            <person name="Albert R."/>
            <person name="Binder M."/>
            <person name="Bloem J."/>
            <person name="Labutti K."/>
            <person name="Salamov A."/>
            <person name="Andreopoulos B."/>
            <person name="Baker S."/>
            <person name="Barry K."/>
            <person name="Bills G."/>
            <person name="Bluhm B."/>
            <person name="Cannon C."/>
            <person name="Castanera R."/>
            <person name="Culley D."/>
            <person name="Daum C."/>
            <person name="Ezra D."/>
            <person name="Gonzalez J."/>
            <person name="Henrissat B."/>
            <person name="Kuo A."/>
            <person name="Liang C."/>
            <person name="Lipzen A."/>
            <person name="Lutzoni F."/>
            <person name="Magnuson J."/>
            <person name="Mondo S."/>
            <person name="Nolan M."/>
            <person name="Ohm R."/>
            <person name="Pangilinan J."/>
            <person name="Park H.-J."/>
            <person name="Ramirez L."/>
            <person name="Alfaro M."/>
            <person name="Sun H."/>
            <person name="Tritt A."/>
            <person name="Yoshinaga Y."/>
            <person name="Zwiers L.-H."/>
            <person name="Turgeon B."/>
            <person name="Goodwin S."/>
            <person name="Spatafora J."/>
            <person name="Crous P."/>
            <person name="Grigoriev I."/>
        </authorList>
    </citation>
    <scope>NUCLEOTIDE SEQUENCE</scope>
    <source>
        <strain evidence="1">CBS 161.51</strain>
    </source>
</reference>
<keyword evidence="2" id="KW-1185">Reference proteome</keyword>
<feature type="non-terminal residue" evidence="1">
    <location>
        <position position="1"/>
    </location>
</feature>